<organism evidence="6 7">
    <name type="scientific">Jatrophihabitans endophyticus</name>
    <dbReference type="NCBI Taxonomy" id="1206085"/>
    <lineage>
        <taxon>Bacteria</taxon>
        <taxon>Bacillati</taxon>
        <taxon>Actinomycetota</taxon>
        <taxon>Actinomycetes</taxon>
        <taxon>Jatrophihabitantales</taxon>
        <taxon>Jatrophihabitantaceae</taxon>
        <taxon>Jatrophihabitans</taxon>
    </lineage>
</organism>
<sequence length="362" mass="37769">MKRPTRSRVRACAGLTAAATTAAILAVAGTQSPTHPRSRPPAAAAQQPAATAPAGLVGPGAADPGDPAGGAAGGGRRGRPLAVRPSSSSVRVVHAAYAGTRNPYQRLTATYDTRLRRAPWVVTVHGGSWVAGSEANLQPAVDVLRVAGFQVFNISYRLGVDRPGSPAAGWLDQRRDVLAAIAWVRGHARRFGLDPDRGALLGTSAGGNLAAAAGLAGDGGTGIRAIVSVAGVLEPQRLWLDLRTPFPRERFTRRMAVLAGQAAGVMGCEYETGTSACARRWRAFDPASAVSSHDPAVLMFQGLADGTVPYRMPRHLEQALRAAGVPAQLVYVPGGGHTPRIAFDAGTQQRRLVQFLRQRTAA</sequence>
<feature type="region of interest" description="Disordered" evidence="2">
    <location>
        <begin position="29"/>
        <end position="87"/>
    </location>
</feature>
<dbReference type="InterPro" id="IPR049492">
    <property type="entry name" value="BD-FAE-like_dom"/>
</dbReference>
<dbReference type="AlphaFoldDB" id="A0A1M5DIB1"/>
<protein>
    <submittedName>
        <fullName evidence="6">Acetyl esterase/lipase</fullName>
    </submittedName>
</protein>
<feature type="signal peptide" evidence="3">
    <location>
        <begin position="1"/>
        <end position="22"/>
    </location>
</feature>
<dbReference type="OrthoDB" id="9803828at2"/>
<evidence type="ECO:0000313" key="7">
    <source>
        <dbReference type="Proteomes" id="UP000186132"/>
    </source>
</evidence>
<dbReference type="PANTHER" id="PTHR48081">
    <property type="entry name" value="AB HYDROLASE SUPERFAMILY PROTEIN C4A8.06C"/>
    <property type="match status" value="1"/>
</dbReference>
<feature type="chain" id="PRO_5038486832" evidence="3">
    <location>
        <begin position="23"/>
        <end position="362"/>
    </location>
</feature>
<dbReference type="Gene3D" id="3.40.50.1820">
    <property type="entry name" value="alpha/beta hydrolase"/>
    <property type="match status" value="1"/>
</dbReference>
<evidence type="ECO:0000256" key="3">
    <source>
        <dbReference type="SAM" id="SignalP"/>
    </source>
</evidence>
<reference evidence="6 7" key="1">
    <citation type="submission" date="2016-11" db="EMBL/GenBank/DDBJ databases">
        <authorList>
            <person name="Jaros S."/>
            <person name="Januszkiewicz K."/>
            <person name="Wedrychowicz H."/>
        </authorList>
    </citation>
    <scope>NUCLEOTIDE SEQUENCE [LARGE SCALE GENOMIC DNA]</scope>
    <source>
        <strain evidence="6 7">DSM 45627</strain>
    </source>
</reference>
<feature type="domain" description="BD-FAE-like" evidence="5">
    <location>
        <begin position="117"/>
        <end position="218"/>
    </location>
</feature>
<evidence type="ECO:0000256" key="1">
    <source>
        <dbReference type="ARBA" id="ARBA00022801"/>
    </source>
</evidence>
<dbReference type="EMBL" id="FQVU01000001">
    <property type="protein sequence ID" value="SHF66713.1"/>
    <property type="molecule type" value="Genomic_DNA"/>
</dbReference>
<evidence type="ECO:0000313" key="6">
    <source>
        <dbReference type="EMBL" id="SHF66713.1"/>
    </source>
</evidence>
<dbReference type="InterPro" id="IPR013595">
    <property type="entry name" value="Pept_S33_TAP-like_C"/>
</dbReference>
<dbReference type="RefSeq" id="WP_159440818.1">
    <property type="nucleotide sequence ID" value="NZ_FQVU01000001.1"/>
</dbReference>
<dbReference type="PANTHER" id="PTHR48081:SF13">
    <property type="entry name" value="ALPHA_BETA HYDROLASE"/>
    <property type="match status" value="1"/>
</dbReference>
<dbReference type="Proteomes" id="UP000186132">
    <property type="component" value="Unassembled WGS sequence"/>
</dbReference>
<dbReference type="STRING" id="1206085.SAMN05443575_0588"/>
<gene>
    <name evidence="6" type="ORF">SAMN05443575_0588</name>
</gene>
<keyword evidence="3" id="KW-0732">Signal</keyword>
<feature type="domain" description="Peptidase S33 tripeptidyl aminopeptidase-like C-terminal" evidence="4">
    <location>
        <begin position="277"/>
        <end position="341"/>
    </location>
</feature>
<dbReference type="Pfam" id="PF20434">
    <property type="entry name" value="BD-FAE"/>
    <property type="match status" value="1"/>
</dbReference>
<keyword evidence="7" id="KW-1185">Reference proteome</keyword>
<keyword evidence="1" id="KW-0378">Hydrolase</keyword>
<evidence type="ECO:0000259" key="5">
    <source>
        <dbReference type="Pfam" id="PF20434"/>
    </source>
</evidence>
<dbReference type="InterPro" id="IPR029058">
    <property type="entry name" value="AB_hydrolase_fold"/>
</dbReference>
<dbReference type="GO" id="GO:0016787">
    <property type="term" value="F:hydrolase activity"/>
    <property type="evidence" value="ECO:0007669"/>
    <property type="project" value="UniProtKB-KW"/>
</dbReference>
<name>A0A1M5DIB1_9ACTN</name>
<evidence type="ECO:0000259" key="4">
    <source>
        <dbReference type="Pfam" id="PF08386"/>
    </source>
</evidence>
<dbReference type="InterPro" id="IPR050300">
    <property type="entry name" value="GDXG_lipolytic_enzyme"/>
</dbReference>
<dbReference type="SUPFAM" id="SSF53474">
    <property type="entry name" value="alpha/beta-Hydrolases"/>
    <property type="match status" value="1"/>
</dbReference>
<dbReference type="Pfam" id="PF08386">
    <property type="entry name" value="Abhydrolase_4"/>
    <property type="match status" value="1"/>
</dbReference>
<accession>A0A1M5DIB1</accession>
<proteinExistence type="predicted"/>
<feature type="compositionally biased region" description="Low complexity" evidence="2">
    <location>
        <begin position="29"/>
        <end position="66"/>
    </location>
</feature>
<evidence type="ECO:0000256" key="2">
    <source>
        <dbReference type="SAM" id="MobiDB-lite"/>
    </source>
</evidence>